<gene>
    <name evidence="2" type="ORF">KUTeg_017688</name>
</gene>
<evidence type="ECO:0000256" key="1">
    <source>
        <dbReference type="SAM" id="Phobius"/>
    </source>
</evidence>
<keyword evidence="1" id="KW-0472">Membrane</keyword>
<feature type="transmembrane region" description="Helical" evidence="1">
    <location>
        <begin position="220"/>
        <end position="239"/>
    </location>
</feature>
<comment type="caution">
    <text evidence="2">The sequence shown here is derived from an EMBL/GenBank/DDBJ whole genome shotgun (WGS) entry which is preliminary data.</text>
</comment>
<sequence>MFTLLNVTNILQGTCTYMWCSKLFKNKPIVIDVKFFNRQWIFCKMHFYIFLVAHVFYSLFKMGNLKVFGSFKKPKSYMNMCKFSSRNEKYICNHIGTEKKLFLKGTGKLFKVPNMLYIMLVEILCNIRKVDSNFACFVQYVFALLKTVKHALKFHILLGNVVTIETKYISIFKTQSNIIFENLFINRIELRKEYFIIFCINFDIYICAFLYFNNPHEKKLLLFILFCFVFGTTSVLIGLSLNKKLIANLVGMKFKGDNSLSTCGLKTYGLCTLLNIEPNNDIQNKSQERLLLIKVCLPRLIIVHVQT</sequence>
<evidence type="ECO:0000313" key="2">
    <source>
        <dbReference type="EMBL" id="KAJ8304105.1"/>
    </source>
</evidence>
<keyword evidence="1" id="KW-0812">Transmembrane</keyword>
<feature type="transmembrane region" description="Helical" evidence="1">
    <location>
        <begin position="194"/>
        <end position="214"/>
    </location>
</feature>
<dbReference type="EMBL" id="JARBDR010000903">
    <property type="protein sequence ID" value="KAJ8304105.1"/>
    <property type="molecule type" value="Genomic_DNA"/>
</dbReference>
<evidence type="ECO:0000313" key="3">
    <source>
        <dbReference type="Proteomes" id="UP001217089"/>
    </source>
</evidence>
<proteinExistence type="predicted"/>
<keyword evidence="3" id="KW-1185">Reference proteome</keyword>
<reference evidence="2 3" key="1">
    <citation type="submission" date="2022-12" db="EMBL/GenBank/DDBJ databases">
        <title>Chromosome-level genome of Tegillarca granosa.</title>
        <authorList>
            <person name="Kim J."/>
        </authorList>
    </citation>
    <scope>NUCLEOTIDE SEQUENCE [LARGE SCALE GENOMIC DNA]</scope>
    <source>
        <strain evidence="2">Teg-2019</strain>
        <tissue evidence="2">Adductor muscle</tissue>
    </source>
</reference>
<organism evidence="2 3">
    <name type="scientific">Tegillarca granosa</name>
    <name type="common">Malaysian cockle</name>
    <name type="synonym">Anadara granosa</name>
    <dbReference type="NCBI Taxonomy" id="220873"/>
    <lineage>
        <taxon>Eukaryota</taxon>
        <taxon>Metazoa</taxon>
        <taxon>Spiralia</taxon>
        <taxon>Lophotrochozoa</taxon>
        <taxon>Mollusca</taxon>
        <taxon>Bivalvia</taxon>
        <taxon>Autobranchia</taxon>
        <taxon>Pteriomorphia</taxon>
        <taxon>Arcoida</taxon>
        <taxon>Arcoidea</taxon>
        <taxon>Arcidae</taxon>
        <taxon>Tegillarca</taxon>
    </lineage>
</organism>
<name>A0ABQ9EKP2_TEGGR</name>
<dbReference type="Proteomes" id="UP001217089">
    <property type="component" value="Unassembled WGS sequence"/>
</dbReference>
<keyword evidence="1" id="KW-1133">Transmembrane helix</keyword>
<accession>A0ABQ9EKP2</accession>
<protein>
    <submittedName>
        <fullName evidence="2">Uncharacterized protein</fullName>
    </submittedName>
</protein>